<sequence>MIVVLYKEAFLNTNELDHALPSSVVSLLHEFEDVFPDKLSHGFSLIRGIKHQIDFLPCVAIPNRPTYRSNLEETKELPRQVRELMEKEYVRESMSPCAILILFVPKKDRMW</sequence>
<comment type="caution">
    <text evidence="1">The sequence shown here is derived from an EMBL/GenBank/DDBJ whole genome shotgun (WGS) entry which is preliminary data.</text>
</comment>
<dbReference type="EMBL" id="JXTB01000062">
    <property type="protein sequence ID" value="PON68508.1"/>
    <property type="molecule type" value="Genomic_DNA"/>
</dbReference>
<dbReference type="Proteomes" id="UP000237105">
    <property type="component" value="Unassembled WGS sequence"/>
</dbReference>
<dbReference type="OrthoDB" id="1194562at2759"/>
<evidence type="ECO:0000313" key="2">
    <source>
        <dbReference type="Proteomes" id="UP000237105"/>
    </source>
</evidence>
<organism evidence="1 2">
    <name type="scientific">Parasponia andersonii</name>
    <name type="common">Sponia andersonii</name>
    <dbReference type="NCBI Taxonomy" id="3476"/>
    <lineage>
        <taxon>Eukaryota</taxon>
        <taxon>Viridiplantae</taxon>
        <taxon>Streptophyta</taxon>
        <taxon>Embryophyta</taxon>
        <taxon>Tracheophyta</taxon>
        <taxon>Spermatophyta</taxon>
        <taxon>Magnoliopsida</taxon>
        <taxon>eudicotyledons</taxon>
        <taxon>Gunneridae</taxon>
        <taxon>Pentapetalae</taxon>
        <taxon>rosids</taxon>
        <taxon>fabids</taxon>
        <taxon>Rosales</taxon>
        <taxon>Cannabaceae</taxon>
        <taxon>Parasponia</taxon>
    </lineage>
</organism>
<dbReference type="Gene3D" id="3.10.10.10">
    <property type="entry name" value="HIV Type 1 Reverse Transcriptase, subunit A, domain 1"/>
    <property type="match status" value="1"/>
</dbReference>
<gene>
    <name evidence="1" type="ORF">PanWU01x14_094790</name>
</gene>
<accession>A0A2P5D5L2</accession>
<dbReference type="PANTHER" id="PTHR35046:SF9">
    <property type="entry name" value="RNA-DIRECTED DNA POLYMERASE"/>
    <property type="match status" value="1"/>
</dbReference>
<dbReference type="STRING" id="3476.A0A2P5D5L2"/>
<protein>
    <submittedName>
        <fullName evidence="1">Uncharacterized protein</fullName>
    </submittedName>
</protein>
<dbReference type="InterPro" id="IPR043502">
    <property type="entry name" value="DNA/RNA_pol_sf"/>
</dbReference>
<proteinExistence type="predicted"/>
<name>A0A2P5D5L2_PARAD</name>
<dbReference type="AlphaFoldDB" id="A0A2P5D5L2"/>
<feature type="non-terminal residue" evidence="1">
    <location>
        <position position="111"/>
    </location>
</feature>
<reference evidence="2" key="1">
    <citation type="submission" date="2016-06" db="EMBL/GenBank/DDBJ databases">
        <title>Parallel loss of symbiosis genes in relatives of nitrogen-fixing non-legume Parasponia.</title>
        <authorList>
            <person name="Van Velzen R."/>
            <person name="Holmer R."/>
            <person name="Bu F."/>
            <person name="Rutten L."/>
            <person name="Van Zeijl A."/>
            <person name="Liu W."/>
            <person name="Santuari L."/>
            <person name="Cao Q."/>
            <person name="Sharma T."/>
            <person name="Shen D."/>
            <person name="Roswanjaya Y."/>
            <person name="Wardhani T."/>
            <person name="Kalhor M.S."/>
            <person name="Jansen J."/>
            <person name="Van den Hoogen J."/>
            <person name="Gungor B."/>
            <person name="Hartog M."/>
            <person name="Hontelez J."/>
            <person name="Verver J."/>
            <person name="Yang W.-C."/>
            <person name="Schijlen E."/>
            <person name="Repin R."/>
            <person name="Schilthuizen M."/>
            <person name="Schranz E."/>
            <person name="Heidstra R."/>
            <person name="Miyata K."/>
            <person name="Fedorova E."/>
            <person name="Kohlen W."/>
            <person name="Bisseling T."/>
            <person name="Smit S."/>
            <person name="Geurts R."/>
        </authorList>
    </citation>
    <scope>NUCLEOTIDE SEQUENCE [LARGE SCALE GENOMIC DNA]</scope>
    <source>
        <strain evidence="2">cv. WU1-14</strain>
    </source>
</reference>
<dbReference type="SUPFAM" id="SSF56672">
    <property type="entry name" value="DNA/RNA polymerases"/>
    <property type="match status" value="1"/>
</dbReference>
<evidence type="ECO:0000313" key="1">
    <source>
        <dbReference type="EMBL" id="PON68508.1"/>
    </source>
</evidence>
<dbReference type="PANTHER" id="PTHR35046">
    <property type="entry name" value="ZINC KNUCKLE (CCHC-TYPE) FAMILY PROTEIN"/>
    <property type="match status" value="1"/>
</dbReference>
<keyword evidence="2" id="KW-1185">Reference proteome</keyword>